<accession>A0A814SRH1</accession>
<feature type="coiled-coil region" evidence="2">
    <location>
        <begin position="158"/>
        <end position="199"/>
    </location>
</feature>
<evidence type="ECO:0000256" key="2">
    <source>
        <dbReference type="SAM" id="Coils"/>
    </source>
</evidence>
<evidence type="ECO:0000313" key="3">
    <source>
        <dbReference type="EMBL" id="CAF1149457.1"/>
    </source>
</evidence>
<gene>
    <name evidence="3" type="ORF">EDS130_LOCUS22530</name>
</gene>
<dbReference type="PANTHER" id="PTHR24104">
    <property type="entry name" value="E3 UBIQUITIN-PROTEIN LIGASE NHLRC1-RELATED"/>
    <property type="match status" value="1"/>
</dbReference>
<dbReference type="SUPFAM" id="SSF101898">
    <property type="entry name" value="NHL repeat"/>
    <property type="match status" value="1"/>
</dbReference>
<protein>
    <submittedName>
        <fullName evidence="3">Uncharacterized protein</fullName>
    </submittedName>
</protein>
<dbReference type="OrthoDB" id="10039644at2759"/>
<dbReference type="PANTHER" id="PTHR24104:SF25">
    <property type="entry name" value="PROTEIN LIN-41"/>
    <property type="match status" value="1"/>
</dbReference>
<dbReference type="AlphaFoldDB" id="A0A814SRH1"/>
<comment type="caution">
    <text evidence="3">The sequence shown here is derived from an EMBL/GenBank/DDBJ whole genome shotgun (WGS) entry which is preliminary data.</text>
</comment>
<dbReference type="Pfam" id="PF01436">
    <property type="entry name" value="NHL"/>
    <property type="match status" value="1"/>
</dbReference>
<dbReference type="Proteomes" id="UP000663852">
    <property type="component" value="Unassembled WGS sequence"/>
</dbReference>
<name>A0A814SRH1_ADIRI</name>
<sequence length="517" mass="58300">MATTSINYTFSNYIQTQLVYACDMIKLGRYSSCNVDIYYHLLSGELFWLFDQNYTQLGQVLKPMLYEDKGGTNQYPTCFVQHETDAIACRKRVCFSRQILNETSNTLFNCGIPASHSIDRDKDNRCVHPNGRIQLSDVMDENDIRALSESQVTLRKEVDELKVLCKVLQSEIHSLRDQCAALRSENQQFREKFQQVESRVPLQSMLRISNINVDTEWVANGIVVAGASGPGSAINQLWEPYSVCIDDDDQTIYISDCNNHRVIAWNLNTQIGHVVAGGNGKGIGANQLNSPRNAILDKKTDSLIICDYGNRRIVQWPRQNGKYGQTIKSNIECYGGFAIDDDGYLYASDFVKNKVIRWKEGESEETIVAGGNRDGNALNQLHSPTFIFVDQNRSIYVSDKDNDRVVMWPEGAKEGIIVAGGHGKGNDAIRLKYPYGIVVDRLGTVYAADSWNNRIMRWKKGAQEGSVMISANGREDQLNPLDYPIHLAFDRDGSVYVVNQKNHRILKFLIDSSRSSS</sequence>
<dbReference type="InterPro" id="IPR050952">
    <property type="entry name" value="TRIM-NHL_E3_ligases"/>
</dbReference>
<dbReference type="EMBL" id="CAJNOJ010000118">
    <property type="protein sequence ID" value="CAF1149457.1"/>
    <property type="molecule type" value="Genomic_DNA"/>
</dbReference>
<reference evidence="3" key="1">
    <citation type="submission" date="2021-02" db="EMBL/GenBank/DDBJ databases">
        <authorList>
            <person name="Nowell W R."/>
        </authorList>
    </citation>
    <scope>NUCLEOTIDE SEQUENCE</scope>
</reference>
<proteinExistence type="predicted"/>
<dbReference type="CDD" id="cd05819">
    <property type="entry name" value="NHL"/>
    <property type="match status" value="1"/>
</dbReference>
<dbReference type="Gene3D" id="2.120.10.30">
    <property type="entry name" value="TolB, C-terminal domain"/>
    <property type="match status" value="2"/>
</dbReference>
<dbReference type="GO" id="GO:0008270">
    <property type="term" value="F:zinc ion binding"/>
    <property type="evidence" value="ECO:0007669"/>
    <property type="project" value="UniProtKB-KW"/>
</dbReference>
<dbReference type="InterPro" id="IPR001258">
    <property type="entry name" value="NHL_repeat"/>
</dbReference>
<dbReference type="InterPro" id="IPR011042">
    <property type="entry name" value="6-blade_b-propeller_TolB-like"/>
</dbReference>
<evidence type="ECO:0000313" key="4">
    <source>
        <dbReference type="Proteomes" id="UP000663852"/>
    </source>
</evidence>
<keyword evidence="2" id="KW-0175">Coiled coil</keyword>
<organism evidence="3 4">
    <name type="scientific">Adineta ricciae</name>
    <name type="common">Rotifer</name>
    <dbReference type="NCBI Taxonomy" id="249248"/>
    <lineage>
        <taxon>Eukaryota</taxon>
        <taxon>Metazoa</taxon>
        <taxon>Spiralia</taxon>
        <taxon>Gnathifera</taxon>
        <taxon>Rotifera</taxon>
        <taxon>Eurotatoria</taxon>
        <taxon>Bdelloidea</taxon>
        <taxon>Adinetida</taxon>
        <taxon>Adinetidae</taxon>
        <taxon>Adineta</taxon>
    </lineage>
</organism>
<evidence type="ECO:0000256" key="1">
    <source>
        <dbReference type="ARBA" id="ARBA00022737"/>
    </source>
</evidence>
<keyword evidence="1" id="KW-0677">Repeat</keyword>